<comment type="caution">
    <text evidence="3">The sequence shown here is derived from an EMBL/GenBank/DDBJ whole genome shotgun (WGS) entry which is preliminary data.</text>
</comment>
<accession>A0A9N7MTT6</accession>
<dbReference type="Proteomes" id="UP001153555">
    <property type="component" value="Unassembled WGS sequence"/>
</dbReference>
<dbReference type="Pfam" id="PF14541">
    <property type="entry name" value="TAXi_C"/>
    <property type="match status" value="1"/>
</dbReference>
<dbReference type="SUPFAM" id="SSF50630">
    <property type="entry name" value="Acid proteases"/>
    <property type="match status" value="1"/>
</dbReference>
<dbReference type="InterPro" id="IPR001969">
    <property type="entry name" value="Aspartic_peptidase_AS"/>
</dbReference>
<dbReference type="FunFam" id="2.40.70.10:FF:000021">
    <property type="entry name" value="Aspartyl protease AED1"/>
    <property type="match status" value="1"/>
</dbReference>
<proteinExistence type="inferred from homology"/>
<dbReference type="InterPro" id="IPR021109">
    <property type="entry name" value="Peptidase_aspartic_dom_sf"/>
</dbReference>
<dbReference type="PANTHER" id="PTHR13683">
    <property type="entry name" value="ASPARTYL PROTEASES"/>
    <property type="match status" value="1"/>
</dbReference>
<dbReference type="Gene3D" id="2.40.70.10">
    <property type="entry name" value="Acid Proteases"/>
    <property type="match status" value="2"/>
</dbReference>
<dbReference type="InterPro" id="IPR001461">
    <property type="entry name" value="Aspartic_peptidase_A1"/>
</dbReference>
<dbReference type="Pfam" id="PF14543">
    <property type="entry name" value="TAXi_N"/>
    <property type="match status" value="1"/>
</dbReference>
<evidence type="ECO:0000259" key="2">
    <source>
        <dbReference type="PROSITE" id="PS51767"/>
    </source>
</evidence>
<organism evidence="3 4">
    <name type="scientific">Striga hermonthica</name>
    <name type="common">Purple witchweed</name>
    <name type="synonym">Buchnera hermonthica</name>
    <dbReference type="NCBI Taxonomy" id="68872"/>
    <lineage>
        <taxon>Eukaryota</taxon>
        <taxon>Viridiplantae</taxon>
        <taxon>Streptophyta</taxon>
        <taxon>Embryophyta</taxon>
        <taxon>Tracheophyta</taxon>
        <taxon>Spermatophyta</taxon>
        <taxon>Magnoliopsida</taxon>
        <taxon>eudicotyledons</taxon>
        <taxon>Gunneridae</taxon>
        <taxon>Pentapetalae</taxon>
        <taxon>asterids</taxon>
        <taxon>lamiids</taxon>
        <taxon>Lamiales</taxon>
        <taxon>Orobanchaceae</taxon>
        <taxon>Buchnereae</taxon>
        <taxon>Striga</taxon>
    </lineage>
</organism>
<sequence>MLFSSSSNGSRASEIQFQTLDITSQLSATVCSPVIHPGLKNRKSSAVLELIHRHGPCAVMNQTKPISRPSTTHILRNDKLRVESIFNGGRIPVSSGDSLQNTGEYIVTMGLGTPETKLSLLFDTGSELTWTQCKPGLLGYHSQKDPMFDPHKSTSYSFIPCNSSECSLLATDTTFGPDCSSANQCTYVFTYGDGSITVGYFSKDTLTITPNVKVPNFMFGCGQFTQGLFGLEAGILGLGRTNISIVSQTANIFQECFSYCIPSNPSSNGFLAFGKDYDNTTKFTPLILKQEYSPVFYYIHITDIAVDGRKLRISPENDVKLDLDASGTGTLWVYNKSLMCLAFASTDDTVGLLGNTQQKTFEVVYDVAGQKLGFTSGMCT</sequence>
<protein>
    <submittedName>
        <fullName evidence="3">Eukaryotic aspartyl protease family protein</fullName>
    </submittedName>
</protein>
<dbReference type="InterPro" id="IPR032799">
    <property type="entry name" value="TAXi_C"/>
</dbReference>
<keyword evidence="3" id="KW-0378">Hydrolase</keyword>
<evidence type="ECO:0000313" key="4">
    <source>
        <dbReference type="Proteomes" id="UP001153555"/>
    </source>
</evidence>
<dbReference type="GO" id="GO:0006508">
    <property type="term" value="P:proteolysis"/>
    <property type="evidence" value="ECO:0007669"/>
    <property type="project" value="UniProtKB-KW"/>
</dbReference>
<keyword evidence="3" id="KW-0645">Protease</keyword>
<gene>
    <name evidence="3" type="ORF">SHERM_15124</name>
</gene>
<reference evidence="3" key="1">
    <citation type="submission" date="2019-12" db="EMBL/GenBank/DDBJ databases">
        <authorList>
            <person name="Scholes J."/>
        </authorList>
    </citation>
    <scope>NUCLEOTIDE SEQUENCE</scope>
</reference>
<dbReference type="EMBL" id="CACSLK010012233">
    <property type="protein sequence ID" value="CAA0814970.1"/>
    <property type="molecule type" value="Genomic_DNA"/>
</dbReference>
<keyword evidence="4" id="KW-1185">Reference proteome</keyword>
<evidence type="ECO:0000256" key="1">
    <source>
        <dbReference type="ARBA" id="ARBA00007447"/>
    </source>
</evidence>
<comment type="similarity">
    <text evidence="1">Belongs to the peptidase A1 family.</text>
</comment>
<dbReference type="AlphaFoldDB" id="A0A9N7MTT6"/>
<evidence type="ECO:0000313" key="3">
    <source>
        <dbReference type="EMBL" id="CAA0814970.1"/>
    </source>
</evidence>
<dbReference type="InterPro" id="IPR033121">
    <property type="entry name" value="PEPTIDASE_A1"/>
</dbReference>
<feature type="domain" description="Peptidase A1" evidence="2">
    <location>
        <begin position="105"/>
        <end position="380"/>
    </location>
</feature>
<dbReference type="InterPro" id="IPR032861">
    <property type="entry name" value="TAXi_N"/>
</dbReference>
<name>A0A9N7MTT6_STRHE</name>
<dbReference type="GO" id="GO:0004190">
    <property type="term" value="F:aspartic-type endopeptidase activity"/>
    <property type="evidence" value="ECO:0007669"/>
    <property type="project" value="InterPro"/>
</dbReference>
<dbReference type="PANTHER" id="PTHR13683:SF750">
    <property type="entry name" value="ASPARTYL PROTEASE AED1"/>
    <property type="match status" value="1"/>
</dbReference>
<dbReference type="PROSITE" id="PS51767">
    <property type="entry name" value="PEPTIDASE_A1"/>
    <property type="match status" value="1"/>
</dbReference>
<dbReference type="PROSITE" id="PS00141">
    <property type="entry name" value="ASP_PROTEASE"/>
    <property type="match status" value="1"/>
</dbReference>
<dbReference type="OrthoDB" id="2747330at2759"/>